<evidence type="ECO:0000313" key="8">
    <source>
        <dbReference type="EnsemblMetazoa" id="ACHR003935-PA"/>
    </source>
</evidence>
<feature type="domain" description="BEN" evidence="7">
    <location>
        <begin position="525"/>
        <end position="624"/>
    </location>
</feature>
<evidence type="ECO:0000256" key="2">
    <source>
        <dbReference type="ARBA" id="ARBA00022491"/>
    </source>
</evidence>
<proteinExistence type="predicted"/>
<dbReference type="GO" id="GO:0045666">
    <property type="term" value="P:positive regulation of neuron differentiation"/>
    <property type="evidence" value="ECO:0007669"/>
    <property type="project" value="InterPro"/>
</dbReference>
<dbReference type="PROSITE" id="PS51457">
    <property type="entry name" value="BEN"/>
    <property type="match status" value="1"/>
</dbReference>
<reference evidence="8" key="2">
    <citation type="submission" date="2020-05" db="UniProtKB">
        <authorList>
            <consortium name="EnsemblMetazoa"/>
        </authorList>
    </citation>
    <scope>IDENTIFICATION</scope>
    <source>
        <strain evidence="8">ACHKN1017</strain>
    </source>
</reference>
<evidence type="ECO:0000256" key="5">
    <source>
        <dbReference type="ARBA" id="ARBA00023242"/>
    </source>
</evidence>
<dbReference type="PANTHER" id="PTHR35346">
    <property type="entry name" value="BEN DOMAIN-CONTAINING PROTEIN 6"/>
    <property type="match status" value="1"/>
</dbReference>
<dbReference type="PANTHER" id="PTHR35346:SF1">
    <property type="entry name" value="BEN DOMAIN-CONTAINING PROTEIN 6"/>
    <property type="match status" value="1"/>
</dbReference>
<reference evidence="9" key="1">
    <citation type="submission" date="2013-03" db="EMBL/GenBank/DDBJ databases">
        <title>The Genome Sequence of Anopheles christyi ACHKN1017.</title>
        <authorList>
            <consortium name="The Broad Institute Genomics Platform"/>
            <person name="Neafsey D.E."/>
            <person name="Besansky N."/>
            <person name="Walker B."/>
            <person name="Young S.K."/>
            <person name="Zeng Q."/>
            <person name="Gargeya S."/>
            <person name="Fitzgerald M."/>
            <person name="Haas B."/>
            <person name="Abouelleil A."/>
            <person name="Allen A.W."/>
            <person name="Alvarado L."/>
            <person name="Arachchi H.M."/>
            <person name="Berlin A.M."/>
            <person name="Chapman S.B."/>
            <person name="Gainer-Dewar J."/>
            <person name="Goldberg J."/>
            <person name="Griggs A."/>
            <person name="Gujja S."/>
            <person name="Hansen M."/>
            <person name="Howarth C."/>
            <person name="Imamovic A."/>
            <person name="Ireland A."/>
            <person name="Larimer J."/>
            <person name="McCowan C."/>
            <person name="Murphy C."/>
            <person name="Pearson M."/>
            <person name="Poon T.W."/>
            <person name="Priest M."/>
            <person name="Roberts A."/>
            <person name="Saif S."/>
            <person name="Shea T."/>
            <person name="Sisk P."/>
            <person name="Sykes S."/>
            <person name="Wortman J."/>
            <person name="Nusbaum C."/>
            <person name="Birren B."/>
        </authorList>
    </citation>
    <scope>NUCLEOTIDE SEQUENCE [LARGE SCALE GENOMIC DNA]</scope>
    <source>
        <strain evidence="9">ACHKN1017</strain>
    </source>
</reference>
<evidence type="ECO:0000313" key="9">
    <source>
        <dbReference type="Proteomes" id="UP000075881"/>
    </source>
</evidence>
<keyword evidence="2" id="KW-0678">Repressor</keyword>
<dbReference type="GO" id="GO:0003677">
    <property type="term" value="F:DNA binding"/>
    <property type="evidence" value="ECO:0007669"/>
    <property type="project" value="InterPro"/>
</dbReference>
<feature type="compositionally biased region" description="Basic and acidic residues" evidence="6">
    <location>
        <begin position="644"/>
        <end position="662"/>
    </location>
</feature>
<dbReference type="InterPro" id="IPR037496">
    <property type="entry name" value="BEND6-like"/>
</dbReference>
<feature type="compositionally biased region" description="Polar residues" evidence="6">
    <location>
        <begin position="502"/>
        <end position="517"/>
    </location>
</feature>
<feature type="compositionally biased region" description="Basic residues" evidence="6">
    <location>
        <begin position="490"/>
        <end position="501"/>
    </location>
</feature>
<keyword evidence="4" id="KW-0804">Transcription</keyword>
<dbReference type="EnsemblMetazoa" id="ACHR003935-RA">
    <property type="protein sequence ID" value="ACHR003935-PA"/>
    <property type="gene ID" value="ACHR003935"/>
</dbReference>
<keyword evidence="9" id="KW-1185">Reference proteome</keyword>
<evidence type="ECO:0000256" key="6">
    <source>
        <dbReference type="SAM" id="MobiDB-lite"/>
    </source>
</evidence>
<dbReference type="SMART" id="SM01025">
    <property type="entry name" value="BEN"/>
    <property type="match status" value="1"/>
</dbReference>
<evidence type="ECO:0000256" key="1">
    <source>
        <dbReference type="ARBA" id="ARBA00004123"/>
    </source>
</evidence>
<accession>A0A182JZK3</accession>
<evidence type="ECO:0000256" key="4">
    <source>
        <dbReference type="ARBA" id="ARBA00023163"/>
    </source>
</evidence>
<keyword evidence="5" id="KW-0539">Nucleus</keyword>
<sequence>MEDIASVAVAKPCWALIEWETADEEPSAYTVIESSRIVDIAAYEADVSNRSKQSNNGQRKRDSGLYTGKLIHVQRGRYILPATIVMISEDRKFLETELQELRVMVANNMITKSVTQMQPSRKHHLPPLMFYGGSSSHNGGMPSQQKATPPHRMYSDEHWIANKSVKRQRCESGSSITLKEDVVGSRLSTAANNNSIPTTTVQHGNEVNEEAAISFISDCSNQSESPPPVRTKVARYMRADRATSRQDAPPMTFDQQTQTTGVSSEAYGSHEAHFTRILSYLESIMAEQKSCRMESDYNRKLMHELQEKMVDQHASLADVRKQLTEMQTAQKSDGLKVKTKQNPEVIVAKVLPTYDQSCESTGTVSNGTVFSYETTNNNHIVVSGLNESAEQWVKVQSVKQIATEEGGQDHSTNSNLSWASSVQTSSNSATNAATAEVDDTKALSETTLFVEYESEIVNTIGNSSSSVVAVQDLIKEDWNDSLQESETPNKKVKQTRARNARKYSTNENPPPSEQSVPASGKVALGSNNTQVSKNALDSIRWHSYKFGTRKLLQMLFPREVLATCSLSGRPCPARMNDPCRPVKDALPQKVVSDIVEYVVRKCNVDESQVRGVITTKCADENKMLRQRTSAQKKKGAPSLKRTLGKTDVDSYNHDKENVSAEH</sequence>
<dbReference type="Gene3D" id="1.10.10.2590">
    <property type="entry name" value="BEN domain"/>
    <property type="match status" value="1"/>
</dbReference>
<dbReference type="Proteomes" id="UP000075881">
    <property type="component" value="Unassembled WGS sequence"/>
</dbReference>
<organism evidence="8 9">
    <name type="scientific">Anopheles christyi</name>
    <dbReference type="NCBI Taxonomy" id="43041"/>
    <lineage>
        <taxon>Eukaryota</taxon>
        <taxon>Metazoa</taxon>
        <taxon>Ecdysozoa</taxon>
        <taxon>Arthropoda</taxon>
        <taxon>Hexapoda</taxon>
        <taxon>Insecta</taxon>
        <taxon>Pterygota</taxon>
        <taxon>Neoptera</taxon>
        <taxon>Endopterygota</taxon>
        <taxon>Diptera</taxon>
        <taxon>Nematocera</taxon>
        <taxon>Culicoidea</taxon>
        <taxon>Culicidae</taxon>
        <taxon>Anophelinae</taxon>
        <taxon>Anopheles</taxon>
    </lineage>
</organism>
<evidence type="ECO:0000259" key="7">
    <source>
        <dbReference type="PROSITE" id="PS51457"/>
    </source>
</evidence>
<dbReference type="GO" id="GO:0045746">
    <property type="term" value="P:negative regulation of Notch signaling pathway"/>
    <property type="evidence" value="ECO:0007669"/>
    <property type="project" value="InterPro"/>
</dbReference>
<protein>
    <submittedName>
        <fullName evidence="8">BEN domain-containing protein</fullName>
    </submittedName>
</protein>
<feature type="region of interest" description="Disordered" evidence="6">
    <location>
        <begin position="625"/>
        <end position="662"/>
    </location>
</feature>
<feature type="region of interest" description="Disordered" evidence="6">
    <location>
        <begin position="481"/>
        <end position="523"/>
    </location>
</feature>
<keyword evidence="3" id="KW-0805">Transcription regulation</keyword>
<comment type="subcellular location">
    <subcellularLocation>
        <location evidence="1">Nucleus</location>
    </subcellularLocation>
</comment>
<dbReference type="AlphaFoldDB" id="A0A182JZK3"/>
<dbReference type="InterPro" id="IPR018379">
    <property type="entry name" value="BEN_domain"/>
</dbReference>
<dbReference type="GO" id="GO:0003714">
    <property type="term" value="F:transcription corepressor activity"/>
    <property type="evidence" value="ECO:0007669"/>
    <property type="project" value="InterPro"/>
</dbReference>
<dbReference type="VEuPathDB" id="VectorBase:ACHR003935"/>
<evidence type="ECO:0000256" key="3">
    <source>
        <dbReference type="ARBA" id="ARBA00023015"/>
    </source>
</evidence>
<dbReference type="GO" id="GO:0005634">
    <property type="term" value="C:nucleus"/>
    <property type="evidence" value="ECO:0007669"/>
    <property type="project" value="UniProtKB-SubCell"/>
</dbReference>
<name>A0A182JZK3_9DIPT</name>
<dbReference type="Pfam" id="PF10523">
    <property type="entry name" value="BEN"/>
    <property type="match status" value="1"/>
</dbReference>